<name>A0ACC0W3Q2_9STRA</name>
<evidence type="ECO:0000313" key="1">
    <source>
        <dbReference type="EMBL" id="KAI9913379.1"/>
    </source>
</evidence>
<keyword evidence="2" id="KW-1185">Reference proteome</keyword>
<reference evidence="1 2" key="1">
    <citation type="journal article" date="2022" name="bioRxiv">
        <title>The genome of the oomycete Peronosclerospora sorghi, a cosmopolitan pathogen of maize and sorghum, is inflated with dispersed pseudogenes.</title>
        <authorList>
            <person name="Fletcher K."/>
            <person name="Martin F."/>
            <person name="Isakeit T."/>
            <person name="Cavanaugh K."/>
            <person name="Magill C."/>
            <person name="Michelmore R."/>
        </authorList>
    </citation>
    <scope>NUCLEOTIDE SEQUENCE [LARGE SCALE GENOMIC DNA]</scope>
    <source>
        <strain evidence="1">P6</strain>
    </source>
</reference>
<sequence length="271" mass="30764">MASDKRPILSGKRARSRRKRAALRAANRVTQSPTPECDSDEDAKRIQLAESGRNSSIDKSTLSQIENELEDGLVLVCRPTMPDFCSAFVPQGDEQTYHRSRRTLPHAEVDGKTFTLHISSFQETREGFVTYKLELSTCDQPRYAFQLERRFSEFVVCASEVNKQLASGFAARCCAQRDDEESKATASEVADTFQWELPAKTWFRLTQTDALEARRAQLEQSLEKLLQVFDGRICNLPVLRDFLMLDIFGAQVAEQKNLEACAHFDSRAPMR</sequence>
<comment type="caution">
    <text evidence="1">The sequence shown here is derived from an EMBL/GenBank/DDBJ whole genome shotgun (WGS) entry which is preliminary data.</text>
</comment>
<organism evidence="1 2">
    <name type="scientific">Peronosclerospora sorghi</name>
    <dbReference type="NCBI Taxonomy" id="230839"/>
    <lineage>
        <taxon>Eukaryota</taxon>
        <taxon>Sar</taxon>
        <taxon>Stramenopiles</taxon>
        <taxon>Oomycota</taxon>
        <taxon>Peronosporomycetes</taxon>
        <taxon>Peronosporales</taxon>
        <taxon>Peronosporaceae</taxon>
        <taxon>Peronosclerospora</taxon>
    </lineage>
</organism>
<dbReference type="EMBL" id="CM047583">
    <property type="protein sequence ID" value="KAI9913379.1"/>
    <property type="molecule type" value="Genomic_DNA"/>
</dbReference>
<accession>A0ACC0W3Q2</accession>
<gene>
    <name evidence="1" type="ORF">PsorP6_006105</name>
</gene>
<dbReference type="Proteomes" id="UP001163321">
    <property type="component" value="Chromosome 4"/>
</dbReference>
<proteinExistence type="predicted"/>
<protein>
    <submittedName>
        <fullName evidence="1">Uncharacterized protein</fullName>
    </submittedName>
</protein>
<evidence type="ECO:0000313" key="2">
    <source>
        <dbReference type="Proteomes" id="UP001163321"/>
    </source>
</evidence>